<dbReference type="InterPro" id="IPR011333">
    <property type="entry name" value="SKP1/BTB/POZ_sf"/>
</dbReference>
<dbReference type="EMBL" id="QEAP01000036">
    <property type="protein sequence ID" value="TPX76795.1"/>
    <property type="molecule type" value="Genomic_DNA"/>
</dbReference>
<evidence type="ECO:0000313" key="3">
    <source>
        <dbReference type="EMBL" id="TPX76795.1"/>
    </source>
</evidence>
<dbReference type="Gene3D" id="3.30.710.10">
    <property type="entry name" value="Potassium Channel Kv1.1, Chain A"/>
    <property type="match status" value="1"/>
</dbReference>
<dbReference type="SUPFAM" id="SSF54695">
    <property type="entry name" value="POZ domain"/>
    <property type="match status" value="1"/>
</dbReference>
<evidence type="ECO:0000313" key="4">
    <source>
        <dbReference type="Proteomes" id="UP000320333"/>
    </source>
</evidence>
<dbReference type="PANTHER" id="PTHR47369:SF1">
    <property type="entry name" value="BTB_POZ DOMAIN-CONTAINING PROTEIN"/>
    <property type="match status" value="1"/>
</dbReference>
<reference evidence="3 4" key="1">
    <citation type="journal article" date="2019" name="Sci. Rep.">
        <title>Comparative genomics of chytrid fungi reveal insights into the obligate biotrophic and pathogenic lifestyle of Synchytrium endobioticum.</title>
        <authorList>
            <person name="van de Vossenberg B.T.L.H."/>
            <person name="Warris S."/>
            <person name="Nguyen H.D.T."/>
            <person name="van Gent-Pelzer M.P.E."/>
            <person name="Joly D.L."/>
            <person name="van de Geest H.C."/>
            <person name="Bonants P.J.M."/>
            <person name="Smith D.S."/>
            <person name="Levesque C.A."/>
            <person name="van der Lee T.A.J."/>
        </authorList>
    </citation>
    <scope>NUCLEOTIDE SEQUENCE [LARGE SCALE GENOMIC DNA]</scope>
    <source>
        <strain evidence="3 4">CBS 675.73</strain>
    </source>
</reference>
<proteinExistence type="predicted"/>
<evidence type="ECO:0000256" key="1">
    <source>
        <dbReference type="SAM" id="MobiDB-lite"/>
    </source>
</evidence>
<comment type="caution">
    <text evidence="3">The sequence shown here is derived from an EMBL/GenBank/DDBJ whole genome shotgun (WGS) entry which is preliminary data.</text>
</comment>
<gene>
    <name evidence="3" type="ORF">CcCBS67573_g01921</name>
</gene>
<dbReference type="OrthoDB" id="6359943at2759"/>
<dbReference type="Proteomes" id="UP000320333">
    <property type="component" value="Unassembled WGS sequence"/>
</dbReference>
<sequence>MADTATPAAPASDPATISAPTSPVPPLPVYGRESRDAKSLSGLPAVAMQRLSSSRRLSMIDASKLNRTFTNILKGDATDAVTLDAKDTVQFSSTSLPDRMAVVCHGLHKHGFVDQLFSDITVHILGKDYNLHRITLVNNPFFAIQMLQVHDNAPVNGKVDLTIEIDDPNISHDALRVVFSRLYGYFEDRVTTANLPSLLATAYFFQDADLCEMCADFIKTIQFTPENSIFYLNYASNFDYGETTELLLRHALIFFCRESVFNKELAEETLPKLEFSWLARILQSDALYISSEFARFEFIEAVLRKKLASLDLAALKETVSGMTNHVLALGRLPPRAIWSANEGDVTGSTPSSAAGSPALPHGNVVFLGKLAAITAPSLPNDSELSIQDLTDAAINLLAKGIIFAHIPRNQYDKVRAETVVPGFVFDRHFRIHHDLIRLVETCPKGIQKLGISYHYDRKNVLSRKDGEAETFWENIMGTVYAHDLLEMPPFRFSVEFGRAITTDSGKQGSPTGIMKVLKGAVGENAVSKGVVYAGSLWSIRIEKQMLDGVSQLALSLVRKPASKDISTYSDTRPEVSYWCKIIAYCHVSDHVTEAYAFENISVSTLSSPSSILHGKHAELFKELYMCGSLDSNATALRLAVVLGVL</sequence>
<feature type="domain" description="BTB" evidence="2">
    <location>
        <begin position="118"/>
        <end position="222"/>
    </location>
</feature>
<evidence type="ECO:0000259" key="2">
    <source>
        <dbReference type="SMART" id="SM00225"/>
    </source>
</evidence>
<organism evidence="3 4">
    <name type="scientific">Chytriomyces confervae</name>
    <dbReference type="NCBI Taxonomy" id="246404"/>
    <lineage>
        <taxon>Eukaryota</taxon>
        <taxon>Fungi</taxon>
        <taxon>Fungi incertae sedis</taxon>
        <taxon>Chytridiomycota</taxon>
        <taxon>Chytridiomycota incertae sedis</taxon>
        <taxon>Chytridiomycetes</taxon>
        <taxon>Chytridiales</taxon>
        <taxon>Chytriomycetaceae</taxon>
        <taxon>Chytriomyces</taxon>
    </lineage>
</organism>
<dbReference type="AlphaFoldDB" id="A0A507FME0"/>
<dbReference type="InterPro" id="IPR000210">
    <property type="entry name" value="BTB/POZ_dom"/>
</dbReference>
<name>A0A507FME0_9FUNG</name>
<protein>
    <recommendedName>
        <fullName evidence="2">BTB domain-containing protein</fullName>
    </recommendedName>
</protein>
<dbReference type="STRING" id="246404.A0A507FME0"/>
<keyword evidence="4" id="KW-1185">Reference proteome</keyword>
<dbReference type="PANTHER" id="PTHR47369">
    <property type="entry name" value="BTB/POZ DOMAIN-CONTAINING PROTEIN"/>
    <property type="match status" value="1"/>
</dbReference>
<dbReference type="SMART" id="SM00225">
    <property type="entry name" value="BTB"/>
    <property type="match status" value="1"/>
</dbReference>
<accession>A0A507FME0</accession>
<feature type="compositionally biased region" description="Low complexity" evidence="1">
    <location>
        <begin position="1"/>
        <end position="21"/>
    </location>
</feature>
<feature type="region of interest" description="Disordered" evidence="1">
    <location>
        <begin position="1"/>
        <end position="36"/>
    </location>
</feature>